<evidence type="ECO:0000256" key="3">
    <source>
        <dbReference type="SAM" id="MobiDB-lite"/>
    </source>
</evidence>
<dbReference type="SUPFAM" id="SSF48498">
    <property type="entry name" value="Tetracyclin repressor-like, C-terminal domain"/>
    <property type="match status" value="1"/>
</dbReference>
<dbReference type="Gene3D" id="1.10.10.60">
    <property type="entry name" value="Homeodomain-like"/>
    <property type="match status" value="1"/>
</dbReference>
<dbReference type="EMBL" id="CP115450">
    <property type="protein sequence ID" value="WBP90784.1"/>
    <property type="molecule type" value="Genomic_DNA"/>
</dbReference>
<dbReference type="PRINTS" id="PR00455">
    <property type="entry name" value="HTHTETR"/>
</dbReference>
<dbReference type="PANTHER" id="PTHR30055:SF235">
    <property type="entry name" value="TRANSCRIPTIONAL REGULATORY PROTEIN"/>
    <property type="match status" value="1"/>
</dbReference>
<gene>
    <name evidence="5" type="ORF">O1G21_36255</name>
</gene>
<keyword evidence="1 2" id="KW-0238">DNA-binding</keyword>
<feature type="domain" description="HTH tetR-type" evidence="4">
    <location>
        <begin position="30"/>
        <end position="90"/>
    </location>
</feature>
<dbReference type="InterPro" id="IPR009057">
    <property type="entry name" value="Homeodomain-like_sf"/>
</dbReference>
<dbReference type="SUPFAM" id="SSF46689">
    <property type="entry name" value="Homeodomain-like"/>
    <property type="match status" value="1"/>
</dbReference>
<reference evidence="6" key="1">
    <citation type="submission" date="2022-12" db="EMBL/GenBank/DDBJ databases">
        <authorList>
            <person name="Mo P."/>
        </authorList>
    </citation>
    <scope>NUCLEOTIDE SEQUENCE [LARGE SCALE GENOMIC DNA]</scope>
    <source>
        <strain evidence="6">HUAS 3-15</strain>
    </source>
</reference>
<evidence type="ECO:0000256" key="1">
    <source>
        <dbReference type="ARBA" id="ARBA00023125"/>
    </source>
</evidence>
<dbReference type="InterPro" id="IPR001647">
    <property type="entry name" value="HTH_TetR"/>
</dbReference>
<protein>
    <submittedName>
        <fullName evidence="5">TetR family transcriptional regulator</fullName>
    </submittedName>
</protein>
<dbReference type="Pfam" id="PF00440">
    <property type="entry name" value="TetR_N"/>
    <property type="match status" value="1"/>
</dbReference>
<dbReference type="InterPro" id="IPR050109">
    <property type="entry name" value="HTH-type_TetR-like_transc_reg"/>
</dbReference>
<dbReference type="InterPro" id="IPR041678">
    <property type="entry name" value="TetR_C_16"/>
</dbReference>
<evidence type="ECO:0000259" key="4">
    <source>
        <dbReference type="PROSITE" id="PS50977"/>
    </source>
</evidence>
<evidence type="ECO:0000313" key="6">
    <source>
        <dbReference type="Proteomes" id="UP001212821"/>
    </source>
</evidence>
<dbReference type="Proteomes" id="UP001212821">
    <property type="component" value="Chromosome"/>
</dbReference>
<proteinExistence type="predicted"/>
<organism evidence="5 6">
    <name type="scientific">Kitasatospora cathayae</name>
    <dbReference type="NCBI Taxonomy" id="3004092"/>
    <lineage>
        <taxon>Bacteria</taxon>
        <taxon>Bacillati</taxon>
        <taxon>Actinomycetota</taxon>
        <taxon>Actinomycetes</taxon>
        <taxon>Kitasatosporales</taxon>
        <taxon>Streptomycetaceae</taxon>
        <taxon>Kitasatospora</taxon>
    </lineage>
</organism>
<name>A0ABY7QEG2_9ACTN</name>
<keyword evidence="6" id="KW-1185">Reference proteome</keyword>
<feature type="region of interest" description="Disordered" evidence="3">
    <location>
        <begin position="1"/>
        <end position="26"/>
    </location>
</feature>
<dbReference type="PROSITE" id="PS50977">
    <property type="entry name" value="HTH_TETR_2"/>
    <property type="match status" value="1"/>
</dbReference>
<accession>A0ABY7QEG2</accession>
<dbReference type="Gene3D" id="1.10.357.10">
    <property type="entry name" value="Tetracycline Repressor, domain 2"/>
    <property type="match status" value="1"/>
</dbReference>
<sequence>MIAAAAGADRSIPGEDGCAEPAAPRRRDAARSRELLIRAALELFAERGFDRTTTREIGERAGVDPALIARYFGGKTQLYLATVRLELGDEVPADLLDEERLRTLLVRLTRRGPGPSFQAAVLPGDNTEVQQAARTYLHERMVRPLHDRFVTEQVDRPQLRAELAVAAFAGVALARSSGAFGELADVDPEELLPLLHDLLAASGPA</sequence>
<feature type="DNA-binding region" description="H-T-H motif" evidence="2">
    <location>
        <begin position="53"/>
        <end position="72"/>
    </location>
</feature>
<evidence type="ECO:0000313" key="5">
    <source>
        <dbReference type="EMBL" id="WBP90784.1"/>
    </source>
</evidence>
<dbReference type="Pfam" id="PF17920">
    <property type="entry name" value="TetR_C_16"/>
    <property type="match status" value="1"/>
</dbReference>
<dbReference type="RefSeq" id="WP_270149784.1">
    <property type="nucleotide sequence ID" value="NZ_CP115450.1"/>
</dbReference>
<dbReference type="PANTHER" id="PTHR30055">
    <property type="entry name" value="HTH-TYPE TRANSCRIPTIONAL REGULATOR RUTR"/>
    <property type="match status" value="1"/>
</dbReference>
<dbReference type="InterPro" id="IPR036271">
    <property type="entry name" value="Tet_transcr_reg_TetR-rel_C_sf"/>
</dbReference>
<evidence type="ECO:0000256" key="2">
    <source>
        <dbReference type="PROSITE-ProRule" id="PRU00335"/>
    </source>
</evidence>